<comment type="caution">
    <text evidence="3">The sequence shown here is derived from an EMBL/GenBank/DDBJ whole genome shotgun (WGS) entry which is preliminary data.</text>
</comment>
<dbReference type="Pfam" id="PF01225">
    <property type="entry name" value="Mur_ligase"/>
    <property type="match status" value="1"/>
</dbReference>
<sequence>MMAGAQQQDTGWLAGDLLSFLELPGGAWKQVPVAGLSMDSRGIAKDHLFLAVAGSQGHGLEHLQQALDQGASLVLAEASSGWPQERICRLKHNVPIVVMDGLRPVLSEIAARFYDHPAQDMRMAGITGTNGKTSVSLFLAQSLPEEWRCAVTGTTGNGFPGDLQPATHTTPDAVEAQRLLAGLKAAGARAVAMEVSSHALHQYRLAAVPFHTAVFTNLSRDHLDYHGSMQAYAAAKRRLFEADSLQMAVINTADEAGAELLRQLRGRVAIIACHRGGATLGADEFVCIEMLE</sequence>
<gene>
    <name evidence="3" type="ORF">ENJ12_07800</name>
</gene>
<dbReference type="PANTHER" id="PTHR23135">
    <property type="entry name" value="MUR LIGASE FAMILY MEMBER"/>
    <property type="match status" value="1"/>
</dbReference>
<feature type="non-terminal residue" evidence="3">
    <location>
        <position position="292"/>
    </location>
</feature>
<organism evidence="3">
    <name type="scientific">Thiolapillus brandeum</name>
    <dbReference type="NCBI Taxonomy" id="1076588"/>
    <lineage>
        <taxon>Bacteria</taxon>
        <taxon>Pseudomonadati</taxon>
        <taxon>Pseudomonadota</taxon>
        <taxon>Gammaproteobacteria</taxon>
        <taxon>Chromatiales</taxon>
        <taxon>Sedimenticolaceae</taxon>
        <taxon>Thiolapillus</taxon>
    </lineage>
</organism>
<dbReference type="Gene3D" id="3.40.1390.10">
    <property type="entry name" value="MurE/MurF, N-terminal domain"/>
    <property type="match status" value="1"/>
</dbReference>
<evidence type="ECO:0000259" key="2">
    <source>
        <dbReference type="Pfam" id="PF08245"/>
    </source>
</evidence>
<dbReference type="InterPro" id="IPR035911">
    <property type="entry name" value="MurE/MurF_N"/>
</dbReference>
<dbReference type="Pfam" id="PF08245">
    <property type="entry name" value="Mur_ligase_M"/>
    <property type="match status" value="1"/>
</dbReference>
<dbReference type="SUPFAM" id="SSF63418">
    <property type="entry name" value="MurE/MurF N-terminal domain"/>
    <property type="match status" value="1"/>
</dbReference>
<dbReference type="InterPro" id="IPR036565">
    <property type="entry name" value="Mur-like_cat_sf"/>
</dbReference>
<evidence type="ECO:0000313" key="3">
    <source>
        <dbReference type="EMBL" id="HEC06739.1"/>
    </source>
</evidence>
<dbReference type="AlphaFoldDB" id="A0A831WD56"/>
<feature type="domain" description="Mur ligase N-terminal catalytic" evidence="1">
    <location>
        <begin position="33"/>
        <end position="114"/>
    </location>
</feature>
<dbReference type="GO" id="GO:0005524">
    <property type="term" value="F:ATP binding"/>
    <property type="evidence" value="ECO:0007669"/>
    <property type="project" value="InterPro"/>
</dbReference>
<dbReference type="Gene3D" id="3.40.1190.10">
    <property type="entry name" value="Mur-like, catalytic domain"/>
    <property type="match status" value="1"/>
</dbReference>
<dbReference type="InterPro" id="IPR000713">
    <property type="entry name" value="Mur_ligase_N"/>
</dbReference>
<dbReference type="EMBL" id="DRLF01000273">
    <property type="protein sequence ID" value="HEC06739.1"/>
    <property type="molecule type" value="Genomic_DNA"/>
</dbReference>
<dbReference type="PANTHER" id="PTHR23135:SF4">
    <property type="entry name" value="UDP-N-ACETYLMURAMOYL-L-ALANYL-D-GLUTAMATE--2,6-DIAMINOPIMELATE LIGASE MURE HOMOLOG, CHLOROPLASTIC"/>
    <property type="match status" value="1"/>
</dbReference>
<dbReference type="Proteomes" id="UP000886339">
    <property type="component" value="Unassembled WGS sequence"/>
</dbReference>
<keyword evidence="3" id="KW-0436">Ligase</keyword>
<feature type="domain" description="Mur ligase central" evidence="2">
    <location>
        <begin position="126"/>
        <end position="266"/>
    </location>
</feature>
<evidence type="ECO:0000259" key="1">
    <source>
        <dbReference type="Pfam" id="PF01225"/>
    </source>
</evidence>
<accession>A0A831WD56</accession>
<protein>
    <submittedName>
        <fullName evidence="3">UDP-N-acetylmuramoylalanyl-D-glutamate--2, 6-diaminopimelate ligase</fullName>
    </submittedName>
</protein>
<name>A0A831WD56_9GAMM</name>
<proteinExistence type="predicted"/>
<reference evidence="3" key="1">
    <citation type="journal article" date="2020" name="mSystems">
        <title>Genome- and Community-Level Interaction Insights into Carbon Utilization and Element Cycling Functions of Hydrothermarchaeota in Hydrothermal Sediment.</title>
        <authorList>
            <person name="Zhou Z."/>
            <person name="Liu Y."/>
            <person name="Xu W."/>
            <person name="Pan J."/>
            <person name="Luo Z.H."/>
            <person name="Li M."/>
        </authorList>
    </citation>
    <scope>NUCLEOTIDE SEQUENCE [LARGE SCALE GENOMIC DNA]</scope>
    <source>
        <strain evidence="3">HyVt-458</strain>
    </source>
</reference>
<dbReference type="SUPFAM" id="SSF53623">
    <property type="entry name" value="MurD-like peptide ligases, catalytic domain"/>
    <property type="match status" value="1"/>
</dbReference>
<dbReference type="GO" id="GO:0016881">
    <property type="term" value="F:acid-amino acid ligase activity"/>
    <property type="evidence" value="ECO:0007669"/>
    <property type="project" value="InterPro"/>
</dbReference>
<dbReference type="InterPro" id="IPR013221">
    <property type="entry name" value="Mur_ligase_cen"/>
</dbReference>